<evidence type="ECO:0000256" key="8">
    <source>
        <dbReference type="PIRSR" id="PIRSR000350-2"/>
    </source>
</evidence>
<dbReference type="PIRSF" id="PIRSF000350">
    <property type="entry name" value="Mercury_reductase_MerA"/>
    <property type="match status" value="1"/>
</dbReference>
<dbReference type="GO" id="GO:0006103">
    <property type="term" value="P:2-oxoglutarate metabolic process"/>
    <property type="evidence" value="ECO:0007669"/>
    <property type="project" value="TreeGrafter"/>
</dbReference>
<dbReference type="PRINTS" id="PR00368">
    <property type="entry name" value="FADPNR"/>
</dbReference>
<feature type="binding site" evidence="9">
    <location>
        <begin position="181"/>
        <end position="188"/>
    </location>
    <ligand>
        <name>NAD(+)</name>
        <dbReference type="ChEBI" id="CHEBI:57540"/>
    </ligand>
</feature>
<dbReference type="InterPro" id="IPR016156">
    <property type="entry name" value="FAD/NAD-linked_Rdtase_dimer_sf"/>
</dbReference>
<evidence type="ECO:0000256" key="9">
    <source>
        <dbReference type="PIRSR" id="PIRSR000350-3"/>
    </source>
</evidence>
<dbReference type="GO" id="GO:0050660">
    <property type="term" value="F:flavin adenine dinucleotide binding"/>
    <property type="evidence" value="ECO:0007669"/>
    <property type="project" value="TreeGrafter"/>
</dbReference>
<comment type="similarity">
    <text evidence="1 11">Belongs to the class-I pyridine nucleotide-disulfide oxidoreductase family.</text>
</comment>
<feature type="binding site" evidence="9">
    <location>
        <begin position="144"/>
        <end position="146"/>
    </location>
    <ligand>
        <name>FAD</name>
        <dbReference type="ChEBI" id="CHEBI:57692"/>
    </ligand>
</feature>
<accession>A0A7K3NRE7</accession>
<feature type="disulfide bond" description="Redox-active" evidence="10">
    <location>
        <begin position="44"/>
        <end position="49"/>
    </location>
</feature>
<dbReference type="InterPro" id="IPR012999">
    <property type="entry name" value="Pyr_OxRdtase_I_AS"/>
</dbReference>
<feature type="domain" description="FAD/NAD(P)-binding" evidence="13">
    <location>
        <begin position="8"/>
        <end position="327"/>
    </location>
</feature>
<comment type="caution">
    <text evidence="14">The sequence shown here is derived from an EMBL/GenBank/DDBJ whole genome shotgun (WGS) entry which is preliminary data.</text>
</comment>
<dbReference type="GO" id="GO:0004148">
    <property type="term" value="F:dihydrolipoyl dehydrogenase (NADH) activity"/>
    <property type="evidence" value="ECO:0007669"/>
    <property type="project" value="TreeGrafter"/>
</dbReference>
<dbReference type="PANTHER" id="PTHR22912">
    <property type="entry name" value="DISULFIDE OXIDOREDUCTASE"/>
    <property type="match status" value="1"/>
</dbReference>
<evidence type="ECO:0000259" key="12">
    <source>
        <dbReference type="Pfam" id="PF02852"/>
    </source>
</evidence>
<dbReference type="PROSITE" id="PS00076">
    <property type="entry name" value="PYRIDINE_REDOX_1"/>
    <property type="match status" value="1"/>
</dbReference>
<evidence type="ECO:0000313" key="14">
    <source>
        <dbReference type="EMBL" id="NDY58770.1"/>
    </source>
</evidence>
<evidence type="ECO:0000256" key="7">
    <source>
        <dbReference type="ARBA" id="ARBA00023284"/>
    </source>
</evidence>
<sequence length="461" mass="47465">MTSVDPADLLIVGGGPAGVDAALAGAALGLQTVLVEAAELGGTCLNRGCIPTKVLLGATDAADELAAQSRLKLAEGRIIFSLAALQTRKDRLVSGSRTALAATLAKAGVRVDAGRVTRISPGSARVDTPKGPHSVPYRFCILATGSRPAVYPSMAPDGRAVLDSTALLGLTQVPESLIIVGAGAIGLEFADIFHRLGAKIVLLDGAERIAPAEDPDVSKVLTQTLTRKGCVVRAGVRVKKLATVDGHAVLTLDTGEDIHAEKALVAVGRFPNSDIPGLADLGVRFLGDGPSRAWIDVNDHLLAAPNIYAVGDVNGRTLLAHAASHQACYAVRHAAGKTAAPYEPGAIPGCIYGNPETLRVGRLSRELAAHGLEPEVSEVQLAANPMAQAHAATAGFVRVTWLDGRVAGVTAVGRGVAAMGTLATLLVNQGFTRDDAEHLIFPHPGLDESLRAALLAGRKKG</sequence>
<dbReference type="RefSeq" id="WP_163303835.1">
    <property type="nucleotide sequence ID" value="NZ_JAAGRQ010000139.1"/>
</dbReference>
<dbReference type="SUPFAM" id="SSF51905">
    <property type="entry name" value="FAD/NAD(P)-binding domain"/>
    <property type="match status" value="1"/>
</dbReference>
<evidence type="ECO:0000256" key="1">
    <source>
        <dbReference type="ARBA" id="ARBA00007532"/>
    </source>
</evidence>
<dbReference type="Gene3D" id="3.50.50.60">
    <property type="entry name" value="FAD/NAD(P)-binding domain"/>
    <property type="match status" value="2"/>
</dbReference>
<feature type="binding site" evidence="9">
    <location>
        <position position="268"/>
    </location>
    <ligand>
        <name>NAD(+)</name>
        <dbReference type="ChEBI" id="CHEBI:57540"/>
    </ligand>
</feature>
<proteinExistence type="inferred from homology"/>
<dbReference type="PANTHER" id="PTHR22912:SF151">
    <property type="entry name" value="DIHYDROLIPOYL DEHYDROGENASE, MITOCHONDRIAL"/>
    <property type="match status" value="1"/>
</dbReference>
<evidence type="ECO:0000256" key="11">
    <source>
        <dbReference type="RuleBase" id="RU003691"/>
    </source>
</evidence>
<feature type="domain" description="Pyridine nucleotide-disulphide oxidoreductase dimerisation" evidence="12">
    <location>
        <begin position="347"/>
        <end position="452"/>
    </location>
</feature>
<dbReference type="PRINTS" id="PR00411">
    <property type="entry name" value="PNDRDTASEI"/>
</dbReference>
<evidence type="ECO:0000313" key="15">
    <source>
        <dbReference type="Proteomes" id="UP000469724"/>
    </source>
</evidence>
<keyword evidence="6" id="KW-1015">Disulfide bond</keyword>
<dbReference type="InterPro" id="IPR036188">
    <property type="entry name" value="FAD/NAD-bd_sf"/>
</dbReference>
<feature type="active site" description="Proton acceptor" evidence="8">
    <location>
        <position position="443"/>
    </location>
</feature>
<reference evidence="14 15" key="1">
    <citation type="submission" date="2020-02" db="EMBL/GenBank/DDBJ databases">
        <title>Comparative genomics of sulfur disproportionating microorganisms.</title>
        <authorList>
            <person name="Ward L.M."/>
            <person name="Bertran E."/>
            <person name="Johnston D.T."/>
        </authorList>
    </citation>
    <scope>NUCLEOTIDE SEQUENCE [LARGE SCALE GENOMIC DNA]</scope>
    <source>
        <strain evidence="14 15">DSM 3696</strain>
    </source>
</reference>
<keyword evidence="15" id="KW-1185">Reference proteome</keyword>
<evidence type="ECO:0000259" key="13">
    <source>
        <dbReference type="Pfam" id="PF07992"/>
    </source>
</evidence>
<comment type="cofactor">
    <cofactor evidence="9">
        <name>FAD</name>
        <dbReference type="ChEBI" id="CHEBI:57692"/>
    </cofactor>
    <text evidence="9">Binds 1 FAD per subunit.</text>
</comment>
<dbReference type="AlphaFoldDB" id="A0A7K3NRE7"/>
<dbReference type="Pfam" id="PF07992">
    <property type="entry name" value="Pyr_redox_2"/>
    <property type="match status" value="1"/>
</dbReference>
<evidence type="ECO:0000256" key="3">
    <source>
        <dbReference type="ARBA" id="ARBA00022827"/>
    </source>
</evidence>
<evidence type="ECO:0000256" key="6">
    <source>
        <dbReference type="ARBA" id="ARBA00023157"/>
    </source>
</evidence>
<keyword evidence="3 9" id="KW-0274">FAD</keyword>
<keyword evidence="4 11" id="KW-0560">Oxidoreductase</keyword>
<evidence type="ECO:0000256" key="10">
    <source>
        <dbReference type="PIRSR" id="PIRSR000350-4"/>
    </source>
</evidence>
<protein>
    <submittedName>
        <fullName evidence="14">FAD-dependent oxidoreductase</fullName>
    </submittedName>
</protein>
<organism evidence="14 15">
    <name type="scientific">Desulfolutivibrio sulfodismutans</name>
    <dbReference type="NCBI Taxonomy" id="63561"/>
    <lineage>
        <taxon>Bacteria</taxon>
        <taxon>Pseudomonadati</taxon>
        <taxon>Thermodesulfobacteriota</taxon>
        <taxon>Desulfovibrionia</taxon>
        <taxon>Desulfovibrionales</taxon>
        <taxon>Desulfovibrionaceae</taxon>
        <taxon>Desulfolutivibrio</taxon>
    </lineage>
</organism>
<dbReference type="InterPro" id="IPR050151">
    <property type="entry name" value="Class-I_Pyr_Nuc-Dis_Oxidored"/>
</dbReference>
<feature type="binding site" evidence="9">
    <location>
        <position position="312"/>
    </location>
    <ligand>
        <name>FAD</name>
        <dbReference type="ChEBI" id="CHEBI:57692"/>
    </ligand>
</feature>
<keyword evidence="9" id="KW-0547">Nucleotide-binding</keyword>
<dbReference type="Gene3D" id="3.30.390.30">
    <property type="match status" value="1"/>
</dbReference>
<evidence type="ECO:0000256" key="5">
    <source>
        <dbReference type="ARBA" id="ARBA00023027"/>
    </source>
</evidence>
<evidence type="ECO:0000256" key="2">
    <source>
        <dbReference type="ARBA" id="ARBA00022630"/>
    </source>
</evidence>
<evidence type="ECO:0000256" key="4">
    <source>
        <dbReference type="ARBA" id="ARBA00023002"/>
    </source>
</evidence>
<feature type="binding site" evidence="9">
    <location>
        <position position="53"/>
    </location>
    <ligand>
        <name>FAD</name>
        <dbReference type="ChEBI" id="CHEBI:57692"/>
    </ligand>
</feature>
<gene>
    <name evidence="14" type="ORF">G3N56_18700</name>
</gene>
<dbReference type="EMBL" id="JAAGRQ010000139">
    <property type="protein sequence ID" value="NDY58770.1"/>
    <property type="molecule type" value="Genomic_DNA"/>
</dbReference>
<keyword evidence="5 9" id="KW-0520">NAD</keyword>
<dbReference type="InterPro" id="IPR023753">
    <property type="entry name" value="FAD/NAD-binding_dom"/>
</dbReference>
<dbReference type="SUPFAM" id="SSF55424">
    <property type="entry name" value="FAD/NAD-linked reductases, dimerisation (C-terminal) domain"/>
    <property type="match status" value="1"/>
</dbReference>
<name>A0A7K3NRE7_9BACT</name>
<keyword evidence="2 11" id="KW-0285">Flavoprotein</keyword>
<dbReference type="Pfam" id="PF02852">
    <property type="entry name" value="Pyr_redox_dim"/>
    <property type="match status" value="1"/>
</dbReference>
<keyword evidence="7 11" id="KW-0676">Redox-active center</keyword>
<dbReference type="InterPro" id="IPR004099">
    <property type="entry name" value="Pyr_nucl-diS_OxRdtase_dimer"/>
</dbReference>
<dbReference type="InterPro" id="IPR001100">
    <property type="entry name" value="Pyr_nuc-diS_OxRdtase"/>
</dbReference>
<dbReference type="Proteomes" id="UP000469724">
    <property type="component" value="Unassembled WGS sequence"/>
</dbReference>